<feature type="transmembrane region" description="Helical" evidence="1">
    <location>
        <begin position="7"/>
        <end position="23"/>
    </location>
</feature>
<dbReference type="AlphaFoldDB" id="A0A1H5S1V4"/>
<dbReference type="Proteomes" id="UP000236737">
    <property type="component" value="Unassembled WGS sequence"/>
</dbReference>
<evidence type="ECO:0000313" key="3">
    <source>
        <dbReference type="Proteomes" id="UP000236737"/>
    </source>
</evidence>
<evidence type="ECO:0000313" key="2">
    <source>
        <dbReference type="EMBL" id="SEF44596.1"/>
    </source>
</evidence>
<dbReference type="RefSeq" id="WP_103998302.1">
    <property type="nucleotide sequence ID" value="NZ_FNVP01000001.1"/>
</dbReference>
<feature type="transmembrane region" description="Helical" evidence="1">
    <location>
        <begin position="35"/>
        <end position="53"/>
    </location>
</feature>
<keyword evidence="3" id="KW-1185">Reference proteome</keyword>
<keyword evidence="1" id="KW-0472">Membrane</keyword>
<accession>A0A1H5S1V4</accession>
<evidence type="ECO:0000256" key="1">
    <source>
        <dbReference type="SAM" id="Phobius"/>
    </source>
</evidence>
<gene>
    <name evidence="2" type="ORF">SAMN04488130_101124</name>
</gene>
<dbReference type="OrthoDB" id="1151040at2"/>
<protein>
    <submittedName>
        <fullName evidence="2">Uncharacterized protein</fullName>
    </submittedName>
</protein>
<sequence length="64" mass="7586">MTYLKYIPYFYLIFAVVFIYDGITKFNDPAATPWLSFGIAAVAVFMFFFRMKFGKKFEDRSKKS</sequence>
<name>A0A1H5S1V4_9FLAO</name>
<keyword evidence="1" id="KW-1133">Transmembrane helix</keyword>
<organism evidence="2 3">
    <name type="scientific">Flavobacterium urumqiense</name>
    <dbReference type="NCBI Taxonomy" id="935224"/>
    <lineage>
        <taxon>Bacteria</taxon>
        <taxon>Pseudomonadati</taxon>
        <taxon>Bacteroidota</taxon>
        <taxon>Flavobacteriia</taxon>
        <taxon>Flavobacteriales</taxon>
        <taxon>Flavobacteriaceae</taxon>
        <taxon>Flavobacterium</taxon>
    </lineage>
</organism>
<dbReference type="EMBL" id="FNVP01000001">
    <property type="protein sequence ID" value="SEF44596.1"/>
    <property type="molecule type" value="Genomic_DNA"/>
</dbReference>
<keyword evidence="1" id="KW-0812">Transmembrane</keyword>
<reference evidence="3" key="1">
    <citation type="submission" date="2016-10" db="EMBL/GenBank/DDBJ databases">
        <authorList>
            <person name="Varghese N."/>
            <person name="Submissions S."/>
        </authorList>
    </citation>
    <scope>NUCLEOTIDE SEQUENCE [LARGE SCALE GENOMIC DNA]</scope>
    <source>
        <strain evidence="3">CGMCC 1.9230</strain>
    </source>
</reference>
<proteinExistence type="predicted"/>